<evidence type="ECO:0000313" key="3">
    <source>
        <dbReference type="Proteomes" id="UP000295710"/>
    </source>
</evidence>
<keyword evidence="1" id="KW-0812">Transmembrane</keyword>
<dbReference type="Proteomes" id="UP000295710">
    <property type="component" value="Unassembled WGS sequence"/>
</dbReference>
<reference evidence="2 3" key="1">
    <citation type="journal article" date="2016" name="Nat. Microbiol.">
        <title>The Mouse Intestinal Bacterial Collection (miBC) provides host-specific insight into cultured diversity and functional potential of the gut microbiota.</title>
        <authorList>
            <person name="Lagkouvardos I."/>
            <person name="Pukall R."/>
            <person name="Abt B."/>
            <person name="Foesel B.U."/>
            <person name="Meier-Kolthoff J.P."/>
            <person name="Kumar N."/>
            <person name="Bresciani A."/>
            <person name="Martinez I."/>
            <person name="Just S."/>
            <person name="Ziegler C."/>
            <person name="Brugiroux S."/>
            <person name="Garzetti D."/>
            <person name="Wenning M."/>
            <person name="Bui T.P."/>
            <person name="Wang J."/>
            <person name="Hugenholtz F."/>
            <person name="Plugge C.M."/>
            <person name="Peterson D.A."/>
            <person name="Hornef M.W."/>
            <person name="Baines J.F."/>
            <person name="Smidt H."/>
            <person name="Walter J."/>
            <person name="Kristiansen K."/>
            <person name="Nielsen H.B."/>
            <person name="Haller D."/>
            <person name="Overmann J."/>
            <person name="Stecher B."/>
            <person name="Clavel T."/>
        </authorList>
    </citation>
    <scope>NUCLEOTIDE SEQUENCE [LARGE SCALE GENOMIC DNA]</scope>
    <source>
        <strain evidence="2 3">DSM 28560</strain>
    </source>
</reference>
<keyword evidence="1" id="KW-1133">Transmembrane helix</keyword>
<accession>A0A4R4FB19</accession>
<dbReference type="RefSeq" id="WP_132279816.1">
    <property type="nucleotide sequence ID" value="NZ_JAOBST010000063.1"/>
</dbReference>
<dbReference type="AlphaFoldDB" id="A0A4R4FB19"/>
<gene>
    <name evidence="2" type="ORF">E1963_15350</name>
</gene>
<evidence type="ECO:0000313" key="2">
    <source>
        <dbReference type="EMBL" id="TDA20687.1"/>
    </source>
</evidence>
<organism evidence="2 3">
    <name type="scientific">Extibacter muris</name>
    <dbReference type="NCBI Taxonomy" id="1796622"/>
    <lineage>
        <taxon>Bacteria</taxon>
        <taxon>Bacillati</taxon>
        <taxon>Bacillota</taxon>
        <taxon>Clostridia</taxon>
        <taxon>Lachnospirales</taxon>
        <taxon>Lachnospiraceae</taxon>
        <taxon>Extibacter</taxon>
    </lineage>
</organism>
<comment type="caution">
    <text evidence="2">The sequence shown here is derived from an EMBL/GenBank/DDBJ whole genome shotgun (WGS) entry which is preliminary data.</text>
</comment>
<evidence type="ECO:0000256" key="1">
    <source>
        <dbReference type="SAM" id="Phobius"/>
    </source>
</evidence>
<proteinExistence type="predicted"/>
<dbReference type="EMBL" id="SMMX01000016">
    <property type="protein sequence ID" value="TDA20687.1"/>
    <property type="molecule type" value="Genomic_DNA"/>
</dbReference>
<protein>
    <submittedName>
        <fullName evidence="2">Uncharacterized protein</fullName>
    </submittedName>
</protein>
<sequence length="63" mass="7361">MLKYMFSHSVLGLCAWDLPALIVLIVMIVVFAVHRHKQKKREKEFEDQLADKLTQETVDTMQS</sequence>
<keyword evidence="1" id="KW-0472">Membrane</keyword>
<keyword evidence="3" id="KW-1185">Reference proteome</keyword>
<name>A0A4R4FB19_9FIRM</name>
<feature type="transmembrane region" description="Helical" evidence="1">
    <location>
        <begin position="6"/>
        <end position="33"/>
    </location>
</feature>